<name>A0A1H4IIM0_RHOJO</name>
<evidence type="ECO:0000313" key="2">
    <source>
        <dbReference type="Proteomes" id="UP000183407"/>
    </source>
</evidence>
<dbReference type="AlphaFoldDB" id="A0A1H4IIM0"/>
<reference evidence="2" key="1">
    <citation type="submission" date="2016-10" db="EMBL/GenBank/DDBJ databases">
        <authorList>
            <person name="Varghese N."/>
        </authorList>
    </citation>
    <scope>NUCLEOTIDE SEQUENCE [LARGE SCALE GENOMIC DNA]</scope>
    <source>
        <strain evidence="2">DSM 44719</strain>
    </source>
</reference>
<dbReference type="EMBL" id="FNTL01000002">
    <property type="protein sequence ID" value="SEB33959.1"/>
    <property type="molecule type" value="Genomic_DNA"/>
</dbReference>
<dbReference type="Proteomes" id="UP000183407">
    <property type="component" value="Unassembled WGS sequence"/>
</dbReference>
<protein>
    <submittedName>
        <fullName evidence="1">Uncharacterized protein</fullName>
    </submittedName>
</protein>
<accession>A0A1H4IIM0</accession>
<organism evidence="1 2">
    <name type="scientific">Rhodococcus jostii</name>
    <dbReference type="NCBI Taxonomy" id="132919"/>
    <lineage>
        <taxon>Bacteria</taxon>
        <taxon>Bacillati</taxon>
        <taxon>Actinomycetota</taxon>
        <taxon>Actinomycetes</taxon>
        <taxon>Mycobacteriales</taxon>
        <taxon>Nocardiaceae</taxon>
        <taxon>Rhodococcus</taxon>
    </lineage>
</organism>
<gene>
    <name evidence="1" type="ORF">SAMN04490220_0058</name>
</gene>
<sequence length="172" mass="19178">MPLPIEWQIGRAVPLPGVTSRGRADPGFLPAKIPRMFLQHTIDYTPGPTEQHMWATQAHHRRGPAGPAATYHLEWFHHDDNRLERGDVLIFVTADNEWIYPPAVVDSEAIAILHAHGAVGHLLRSRADLSPIPVPDAEQTLADLGHPNPRLRADHRIASPSLRTALLQLWNL</sequence>
<proteinExistence type="predicted"/>
<evidence type="ECO:0000313" key="1">
    <source>
        <dbReference type="EMBL" id="SEB33959.1"/>
    </source>
</evidence>